<dbReference type="OrthoDB" id="9810089at2"/>
<keyword evidence="7 9" id="KW-0472">Membrane</keyword>
<reference evidence="10 11" key="1">
    <citation type="submission" date="2018-04" db="EMBL/GenBank/DDBJ databases">
        <title>Pelagivirga bohaiensis gen. nov., sp. nov., a bacterium isolated from the Bohai Sea.</title>
        <authorList>
            <person name="Ji X."/>
        </authorList>
    </citation>
    <scope>NUCLEOTIDE SEQUENCE [LARGE SCALE GENOMIC DNA]</scope>
    <source>
        <strain evidence="10 11">BH-SD19</strain>
    </source>
</reference>
<evidence type="ECO:0000256" key="9">
    <source>
        <dbReference type="SAM" id="Phobius"/>
    </source>
</evidence>
<dbReference type="PANTHER" id="PTHR11795:SF445">
    <property type="entry name" value="AMINO ACID ABC TRANSPORTER PERMEASE PROTEIN"/>
    <property type="match status" value="1"/>
</dbReference>
<dbReference type="Proteomes" id="UP000244446">
    <property type="component" value="Unassembled WGS sequence"/>
</dbReference>
<sequence length="291" mass="31330">MTIYLFIEQIINGLIIGSTYALIGSGIALIYGTMRVLNLAHGEFYMLGGYFVFYLAVTMGLAPWIAIPTAVFGAFLLGMAIQRTTIHFLFGREGWMFSTIAATLGLSIFLQNAALLLFGEQFQTVPYYVSGVVELGQVRIPAQRILIFAVSMATIGVMTYVLKYTRLGWAIRATSQDRDAAAVVGIPAERIYMITFGIAAALGAIAAAMLAPIYSINPWSGLPILLKGFVVVILGGLGSFPGAIAGGLILGVVEAVGVQVTSSEWRDVISFGLMIAVIWWRPWGLFGQKPS</sequence>
<dbReference type="GO" id="GO:0006865">
    <property type="term" value="P:amino acid transport"/>
    <property type="evidence" value="ECO:0007669"/>
    <property type="project" value="UniProtKB-KW"/>
</dbReference>
<dbReference type="InterPro" id="IPR052157">
    <property type="entry name" value="BCAA_transport_permease"/>
</dbReference>
<dbReference type="GO" id="GO:0005886">
    <property type="term" value="C:plasma membrane"/>
    <property type="evidence" value="ECO:0007669"/>
    <property type="project" value="UniProtKB-SubCell"/>
</dbReference>
<keyword evidence="6 9" id="KW-1133">Transmembrane helix</keyword>
<dbReference type="GO" id="GO:0022857">
    <property type="term" value="F:transmembrane transporter activity"/>
    <property type="evidence" value="ECO:0007669"/>
    <property type="project" value="InterPro"/>
</dbReference>
<evidence type="ECO:0000256" key="5">
    <source>
        <dbReference type="ARBA" id="ARBA00022970"/>
    </source>
</evidence>
<keyword evidence="3" id="KW-1003">Cell membrane</keyword>
<feature type="transmembrane region" description="Helical" evidence="9">
    <location>
        <begin position="51"/>
        <end position="77"/>
    </location>
</feature>
<keyword evidence="4 9" id="KW-0812">Transmembrane</keyword>
<dbReference type="AlphaFoldDB" id="A0A2T7G963"/>
<evidence type="ECO:0000256" key="8">
    <source>
        <dbReference type="ARBA" id="ARBA00037998"/>
    </source>
</evidence>
<evidence type="ECO:0000313" key="10">
    <source>
        <dbReference type="EMBL" id="PVA10960.1"/>
    </source>
</evidence>
<dbReference type="InterPro" id="IPR001851">
    <property type="entry name" value="ABC_transp_permease"/>
</dbReference>
<evidence type="ECO:0000256" key="4">
    <source>
        <dbReference type="ARBA" id="ARBA00022692"/>
    </source>
</evidence>
<evidence type="ECO:0000256" key="1">
    <source>
        <dbReference type="ARBA" id="ARBA00004651"/>
    </source>
</evidence>
<name>A0A2T7G963_9RHOB</name>
<evidence type="ECO:0000256" key="2">
    <source>
        <dbReference type="ARBA" id="ARBA00022448"/>
    </source>
</evidence>
<feature type="transmembrane region" description="Helical" evidence="9">
    <location>
        <begin position="228"/>
        <end position="253"/>
    </location>
</feature>
<dbReference type="RefSeq" id="WP_108690934.1">
    <property type="nucleotide sequence ID" value="NZ_QCYH01000002.1"/>
</dbReference>
<feature type="transmembrane region" description="Helical" evidence="9">
    <location>
        <begin position="12"/>
        <end position="31"/>
    </location>
</feature>
<accession>A0A2T7G963</accession>
<evidence type="ECO:0000256" key="3">
    <source>
        <dbReference type="ARBA" id="ARBA00022475"/>
    </source>
</evidence>
<comment type="subcellular location">
    <subcellularLocation>
        <location evidence="1">Cell membrane</location>
        <topology evidence="1">Multi-pass membrane protein</topology>
    </subcellularLocation>
</comment>
<evidence type="ECO:0000313" key="11">
    <source>
        <dbReference type="Proteomes" id="UP000244446"/>
    </source>
</evidence>
<keyword evidence="11" id="KW-1185">Reference proteome</keyword>
<organism evidence="10 11">
    <name type="scientific">Pelagivirga sediminicola</name>
    <dbReference type="NCBI Taxonomy" id="2170575"/>
    <lineage>
        <taxon>Bacteria</taxon>
        <taxon>Pseudomonadati</taxon>
        <taxon>Pseudomonadota</taxon>
        <taxon>Alphaproteobacteria</taxon>
        <taxon>Rhodobacterales</taxon>
        <taxon>Paracoccaceae</taxon>
        <taxon>Pelagivirga</taxon>
    </lineage>
</organism>
<keyword evidence="5" id="KW-0029">Amino-acid transport</keyword>
<evidence type="ECO:0000256" key="6">
    <source>
        <dbReference type="ARBA" id="ARBA00022989"/>
    </source>
</evidence>
<gene>
    <name evidence="10" type="ORF">DC366_04015</name>
</gene>
<dbReference type="CDD" id="cd06582">
    <property type="entry name" value="TM_PBP1_LivH_like"/>
    <property type="match status" value="1"/>
</dbReference>
<proteinExistence type="inferred from homology"/>
<dbReference type="PANTHER" id="PTHR11795">
    <property type="entry name" value="BRANCHED-CHAIN AMINO ACID TRANSPORT SYSTEM PERMEASE PROTEIN LIVH"/>
    <property type="match status" value="1"/>
</dbReference>
<comment type="similarity">
    <text evidence="8">Belongs to the binding-protein-dependent transport system permease family. LivHM subfamily.</text>
</comment>
<feature type="transmembrane region" description="Helical" evidence="9">
    <location>
        <begin position="97"/>
        <end position="118"/>
    </location>
</feature>
<dbReference type="EMBL" id="QCYH01000002">
    <property type="protein sequence ID" value="PVA10960.1"/>
    <property type="molecule type" value="Genomic_DNA"/>
</dbReference>
<feature type="transmembrane region" description="Helical" evidence="9">
    <location>
        <begin position="145"/>
        <end position="162"/>
    </location>
</feature>
<evidence type="ECO:0000256" key="7">
    <source>
        <dbReference type="ARBA" id="ARBA00023136"/>
    </source>
</evidence>
<protein>
    <submittedName>
        <fullName evidence="10">Branched-chain amino acid ABC transporter permease</fullName>
    </submittedName>
</protein>
<keyword evidence="2" id="KW-0813">Transport</keyword>
<comment type="caution">
    <text evidence="10">The sequence shown here is derived from an EMBL/GenBank/DDBJ whole genome shotgun (WGS) entry which is preliminary data.</text>
</comment>
<feature type="transmembrane region" description="Helical" evidence="9">
    <location>
        <begin position="191"/>
        <end position="216"/>
    </location>
</feature>
<dbReference type="Pfam" id="PF02653">
    <property type="entry name" value="BPD_transp_2"/>
    <property type="match status" value="1"/>
</dbReference>